<dbReference type="AlphaFoldDB" id="A0A1M7H738"/>
<gene>
    <name evidence="1" type="ORF">SAMN05444171_6883</name>
</gene>
<reference evidence="1 2" key="1">
    <citation type="submission" date="2016-10" db="EMBL/GenBank/DDBJ databases">
        <authorList>
            <person name="de Groot N.N."/>
        </authorList>
    </citation>
    <scope>NUCLEOTIDE SEQUENCE [LARGE SCALE GENOMIC DNA]</scope>
    <source>
        <strain evidence="1 2">GAS522</strain>
    </source>
</reference>
<dbReference type="EMBL" id="FNTI01000001">
    <property type="protein sequence ID" value="SEE27882.1"/>
    <property type="molecule type" value="Genomic_DNA"/>
</dbReference>
<sequence>MALSQTQPAQEASPADTVWTVLDAANDLGDTLTVDACRRVIDATLRGHEASASDMAVVAAFFS</sequence>
<dbReference type="OrthoDB" id="8250868at2"/>
<protein>
    <submittedName>
        <fullName evidence="1">Uncharacterized protein</fullName>
    </submittedName>
</protein>
<evidence type="ECO:0000313" key="2">
    <source>
        <dbReference type="Proteomes" id="UP000183208"/>
    </source>
</evidence>
<accession>A0A1M7H738</accession>
<organism evidence="1 2">
    <name type="scientific">Bradyrhizobium lablabi</name>
    <dbReference type="NCBI Taxonomy" id="722472"/>
    <lineage>
        <taxon>Bacteria</taxon>
        <taxon>Pseudomonadati</taxon>
        <taxon>Pseudomonadota</taxon>
        <taxon>Alphaproteobacteria</taxon>
        <taxon>Hyphomicrobiales</taxon>
        <taxon>Nitrobacteraceae</taxon>
        <taxon>Bradyrhizobium</taxon>
    </lineage>
</organism>
<evidence type="ECO:0000313" key="1">
    <source>
        <dbReference type="EMBL" id="SEE27882.1"/>
    </source>
</evidence>
<dbReference type="RefSeq" id="WP_074828435.1">
    <property type="nucleotide sequence ID" value="NZ_FNTI01000001.1"/>
</dbReference>
<dbReference type="Proteomes" id="UP000183208">
    <property type="component" value="Unassembled WGS sequence"/>
</dbReference>
<proteinExistence type="predicted"/>
<name>A0A1M7H738_9BRAD</name>